<evidence type="ECO:0000313" key="1">
    <source>
        <dbReference type="EMBL" id="VFK11855.1"/>
    </source>
</evidence>
<dbReference type="AlphaFoldDB" id="A0A450W493"/>
<name>A0A450W493_9GAMM</name>
<organism evidence="1">
    <name type="scientific">Candidatus Kentrum sp. LPFa</name>
    <dbReference type="NCBI Taxonomy" id="2126335"/>
    <lineage>
        <taxon>Bacteria</taxon>
        <taxon>Pseudomonadati</taxon>
        <taxon>Pseudomonadota</taxon>
        <taxon>Gammaproteobacteria</taxon>
        <taxon>Candidatus Kentrum</taxon>
    </lineage>
</organism>
<dbReference type="EMBL" id="CAADFK010000026">
    <property type="protein sequence ID" value="VFK11855.1"/>
    <property type="molecule type" value="Genomic_DNA"/>
</dbReference>
<sequence>MNFTLIFTDVYNRRARRWLKRHPDLRKTQPGKSGTKKVDEIPRSLDSRIFDHFVQDFPGK</sequence>
<proteinExistence type="predicted"/>
<gene>
    <name evidence="1" type="ORF">BECKLPF1236B_GA0070989_102612</name>
</gene>
<accession>A0A450W493</accession>
<reference evidence="1" key="1">
    <citation type="submission" date="2019-02" db="EMBL/GenBank/DDBJ databases">
        <authorList>
            <person name="Gruber-Vodicka R. H."/>
            <person name="Seah K. B. B."/>
        </authorList>
    </citation>
    <scope>NUCLEOTIDE SEQUENCE</scope>
    <source>
        <strain evidence="1">BECK_S313</strain>
    </source>
</reference>
<protein>
    <submittedName>
        <fullName evidence="1">Uncharacterized protein</fullName>
    </submittedName>
</protein>